<organism evidence="2 3">
    <name type="scientific">Marasmius crinis-equi</name>
    <dbReference type="NCBI Taxonomy" id="585013"/>
    <lineage>
        <taxon>Eukaryota</taxon>
        <taxon>Fungi</taxon>
        <taxon>Dikarya</taxon>
        <taxon>Basidiomycota</taxon>
        <taxon>Agaricomycotina</taxon>
        <taxon>Agaricomycetes</taxon>
        <taxon>Agaricomycetidae</taxon>
        <taxon>Agaricales</taxon>
        <taxon>Marasmiineae</taxon>
        <taxon>Marasmiaceae</taxon>
        <taxon>Marasmius</taxon>
    </lineage>
</organism>
<gene>
    <name evidence="2" type="ORF">V5O48_014515</name>
</gene>
<feature type="compositionally biased region" description="Polar residues" evidence="1">
    <location>
        <begin position="1"/>
        <end position="19"/>
    </location>
</feature>
<dbReference type="Proteomes" id="UP001465976">
    <property type="component" value="Unassembled WGS sequence"/>
</dbReference>
<reference evidence="2 3" key="1">
    <citation type="submission" date="2024-02" db="EMBL/GenBank/DDBJ databases">
        <title>A draft genome for the cacao thread blight pathogen Marasmius crinis-equi.</title>
        <authorList>
            <person name="Cohen S.P."/>
            <person name="Baruah I.K."/>
            <person name="Amoako-Attah I."/>
            <person name="Bukari Y."/>
            <person name="Meinhardt L.W."/>
            <person name="Bailey B.A."/>
        </authorList>
    </citation>
    <scope>NUCLEOTIDE SEQUENCE [LARGE SCALE GENOMIC DNA]</scope>
    <source>
        <strain evidence="2 3">GH-76</strain>
    </source>
</reference>
<evidence type="ECO:0000313" key="2">
    <source>
        <dbReference type="EMBL" id="KAL0567480.1"/>
    </source>
</evidence>
<protein>
    <submittedName>
        <fullName evidence="2">Uncharacterized protein</fullName>
    </submittedName>
</protein>
<feature type="region of interest" description="Disordered" evidence="1">
    <location>
        <begin position="48"/>
        <end position="126"/>
    </location>
</feature>
<dbReference type="EMBL" id="JBAHYK010001577">
    <property type="protein sequence ID" value="KAL0567480.1"/>
    <property type="molecule type" value="Genomic_DNA"/>
</dbReference>
<proteinExistence type="predicted"/>
<feature type="region of interest" description="Disordered" evidence="1">
    <location>
        <begin position="1"/>
        <end position="35"/>
    </location>
</feature>
<evidence type="ECO:0000313" key="3">
    <source>
        <dbReference type="Proteomes" id="UP001465976"/>
    </source>
</evidence>
<evidence type="ECO:0000256" key="1">
    <source>
        <dbReference type="SAM" id="MobiDB-lite"/>
    </source>
</evidence>
<feature type="compositionally biased region" description="Low complexity" evidence="1">
    <location>
        <begin position="109"/>
        <end position="126"/>
    </location>
</feature>
<accession>A0ABR3EX29</accession>
<feature type="compositionally biased region" description="Polar residues" evidence="1">
    <location>
        <begin position="98"/>
        <end position="108"/>
    </location>
</feature>
<name>A0ABR3EX29_9AGAR</name>
<feature type="compositionally biased region" description="Gly residues" evidence="1">
    <location>
        <begin position="74"/>
        <end position="86"/>
    </location>
</feature>
<feature type="compositionally biased region" description="Low complexity" evidence="1">
    <location>
        <begin position="20"/>
        <end position="35"/>
    </location>
</feature>
<keyword evidence="3" id="KW-1185">Reference proteome</keyword>
<comment type="caution">
    <text evidence="2">The sequence shown here is derived from an EMBL/GenBank/DDBJ whole genome shotgun (WGS) entry which is preliminary data.</text>
</comment>
<sequence length="159" mass="16701">MNRYSGSSAPTTHTTSSVTSRGSMGSIGSRSGWSSGLSLVQGNDSAYGDYTGTKGFGTGNTFERAERPNAIPGVYGGSTGTKGFGTGNSFEDKRLRSSRSMASLQIPTRSSRPSDASSVRSRRSVGFGERVREIAGKVSSIAVPERELHAEPRSISVRA</sequence>